<dbReference type="Pfam" id="PF17833">
    <property type="entry name" value="pre-PUA_NIP7"/>
    <property type="match status" value="1"/>
</dbReference>
<sequence length="92" mass="10664">CSRNCPNISGEHQAAGRLVLTVLYCFRLHDDRVYYVSEKILKLATNIARDKLVSLGTCFGKFTKTQKFRLHITALDFLAPYAKYKVWVKPRR</sequence>
<feature type="non-terminal residue" evidence="2">
    <location>
        <position position="1"/>
    </location>
</feature>
<dbReference type="Gene3D" id="3.10.450.220">
    <property type="match status" value="1"/>
</dbReference>
<evidence type="ECO:0000259" key="1">
    <source>
        <dbReference type="Pfam" id="PF17833"/>
    </source>
</evidence>
<evidence type="ECO:0000313" key="2">
    <source>
        <dbReference type="EMBL" id="CAI9568976.1"/>
    </source>
</evidence>
<dbReference type="EMBL" id="CATNWA010014204">
    <property type="protein sequence ID" value="CAI9568976.1"/>
    <property type="molecule type" value="Genomic_DNA"/>
</dbReference>
<accession>A0ABN9D8V1</accession>
<dbReference type="SUPFAM" id="SSF88802">
    <property type="entry name" value="Pre-PUA domain"/>
    <property type="match status" value="1"/>
</dbReference>
<dbReference type="Proteomes" id="UP001162483">
    <property type="component" value="Unassembled WGS sequence"/>
</dbReference>
<dbReference type="CDD" id="cd21146">
    <property type="entry name" value="Nip7_N_euk"/>
    <property type="match status" value="1"/>
</dbReference>
<protein>
    <recommendedName>
        <fullName evidence="1">60S ribosome subunit biogenesis protein NIP7 pre-PUA domain-containing protein</fullName>
    </recommendedName>
</protein>
<comment type="caution">
    <text evidence="2">The sequence shown here is derived from an EMBL/GenBank/DDBJ whole genome shotgun (WGS) entry which is preliminary data.</text>
</comment>
<gene>
    <name evidence="2" type="ORF">SPARVUS_LOCUS6844944</name>
</gene>
<reference evidence="2" key="1">
    <citation type="submission" date="2023-05" db="EMBL/GenBank/DDBJ databases">
        <authorList>
            <person name="Stuckert A."/>
        </authorList>
    </citation>
    <scope>NUCLEOTIDE SEQUENCE</scope>
</reference>
<keyword evidence="3" id="KW-1185">Reference proteome</keyword>
<evidence type="ECO:0000313" key="3">
    <source>
        <dbReference type="Proteomes" id="UP001162483"/>
    </source>
</evidence>
<dbReference type="InterPro" id="IPR040598">
    <property type="entry name" value="NIP7_N"/>
</dbReference>
<name>A0ABN9D8V1_9NEOB</name>
<dbReference type="InterPro" id="IPR055359">
    <property type="entry name" value="Nip7_N_euk"/>
</dbReference>
<proteinExistence type="predicted"/>
<organism evidence="2 3">
    <name type="scientific">Staurois parvus</name>
    <dbReference type="NCBI Taxonomy" id="386267"/>
    <lineage>
        <taxon>Eukaryota</taxon>
        <taxon>Metazoa</taxon>
        <taxon>Chordata</taxon>
        <taxon>Craniata</taxon>
        <taxon>Vertebrata</taxon>
        <taxon>Euteleostomi</taxon>
        <taxon>Amphibia</taxon>
        <taxon>Batrachia</taxon>
        <taxon>Anura</taxon>
        <taxon>Neobatrachia</taxon>
        <taxon>Ranoidea</taxon>
        <taxon>Ranidae</taxon>
        <taxon>Staurois</taxon>
    </lineage>
</organism>
<feature type="domain" description="60S ribosome subunit biogenesis protein NIP7 pre-PUA" evidence="1">
    <location>
        <begin position="23"/>
        <end position="72"/>
    </location>
</feature>